<evidence type="ECO:0000256" key="1">
    <source>
        <dbReference type="SAM" id="MobiDB-lite"/>
    </source>
</evidence>
<dbReference type="Proteomes" id="UP000672602">
    <property type="component" value="Unassembled WGS sequence"/>
</dbReference>
<keyword evidence="3" id="KW-1185">Reference proteome</keyword>
<sequence length="206" mass="22600">MPLSPPAPRRHYHTRRIECHGYHRDDGLWDIEGHMTDVKSYSFENAHRGEVEAGTPVHEMWLRLTLDDGFEIKAAEASTEHGPYDACPAIAPAYAKLVGVRIGPGFRKAVRDRVGGTAGCTHLTELLYPMATVAFQTIVGSGERARRDAGLAPKDRSPGAADGASRAKPGLIDTCHAYRADGPVVRREWPDFFKGAEARRAETNRG</sequence>
<gene>
    <name evidence="2" type="ORF">KAJ83_18750</name>
</gene>
<organism evidence="2 3">
    <name type="scientific">Marivibrio halodurans</name>
    <dbReference type="NCBI Taxonomy" id="2039722"/>
    <lineage>
        <taxon>Bacteria</taxon>
        <taxon>Pseudomonadati</taxon>
        <taxon>Pseudomonadota</taxon>
        <taxon>Alphaproteobacteria</taxon>
        <taxon>Rhodospirillales</taxon>
        <taxon>Rhodospirillaceae</taxon>
        <taxon>Marivibrio</taxon>
    </lineage>
</organism>
<feature type="compositionally biased region" description="Basic and acidic residues" evidence="1">
    <location>
        <begin position="146"/>
        <end position="157"/>
    </location>
</feature>
<name>A0A8J7S2B8_9PROT</name>
<protein>
    <submittedName>
        <fullName evidence="2">DUF2889 domain-containing protein</fullName>
    </submittedName>
</protein>
<dbReference type="RefSeq" id="WP_210683659.1">
    <property type="nucleotide sequence ID" value="NZ_JAGMWN010000014.1"/>
</dbReference>
<reference evidence="2" key="1">
    <citation type="submission" date="2021-04" db="EMBL/GenBank/DDBJ databases">
        <authorList>
            <person name="Zhang D.-C."/>
        </authorList>
    </citation>
    <scope>NUCLEOTIDE SEQUENCE</scope>
    <source>
        <strain evidence="2">CGMCC 1.15697</strain>
    </source>
</reference>
<evidence type="ECO:0000313" key="2">
    <source>
        <dbReference type="EMBL" id="MBP5859067.1"/>
    </source>
</evidence>
<proteinExistence type="predicted"/>
<dbReference type="EMBL" id="JAGMWN010000014">
    <property type="protein sequence ID" value="MBP5859067.1"/>
    <property type="molecule type" value="Genomic_DNA"/>
</dbReference>
<dbReference type="AlphaFoldDB" id="A0A8J7S2B8"/>
<feature type="region of interest" description="Disordered" evidence="1">
    <location>
        <begin position="146"/>
        <end position="168"/>
    </location>
</feature>
<evidence type="ECO:0000313" key="3">
    <source>
        <dbReference type="Proteomes" id="UP000672602"/>
    </source>
</evidence>
<accession>A0A8J7S2B8</accession>
<dbReference type="Pfam" id="PF11136">
    <property type="entry name" value="DUF2889"/>
    <property type="match status" value="1"/>
</dbReference>
<comment type="caution">
    <text evidence="2">The sequence shown here is derived from an EMBL/GenBank/DDBJ whole genome shotgun (WGS) entry which is preliminary data.</text>
</comment>
<dbReference type="InterPro" id="IPR021312">
    <property type="entry name" value="DUF2889"/>
</dbReference>